<dbReference type="Proteomes" id="UP001424741">
    <property type="component" value="Unassembled WGS sequence"/>
</dbReference>
<dbReference type="InterPro" id="IPR011429">
    <property type="entry name" value="Cyt_c_Planctomycete-type"/>
</dbReference>
<evidence type="ECO:0000313" key="5">
    <source>
        <dbReference type="Proteomes" id="UP001424741"/>
    </source>
</evidence>
<reference evidence="4 5" key="1">
    <citation type="submission" date="2024-02" db="EMBL/GenBank/DDBJ databases">
        <title>Rubritalea halochordaticola NBRC 107102.</title>
        <authorList>
            <person name="Ichikawa N."/>
            <person name="Katano-Makiyama Y."/>
            <person name="Hidaka K."/>
        </authorList>
    </citation>
    <scope>NUCLEOTIDE SEQUENCE [LARGE SCALE GENOMIC DNA]</scope>
    <source>
        <strain evidence="4 5">NBRC 107102</strain>
    </source>
</reference>
<evidence type="ECO:0000259" key="1">
    <source>
        <dbReference type="Pfam" id="PF07583"/>
    </source>
</evidence>
<accession>A0ABP9V2P9</accession>
<protein>
    <recommendedName>
        <fullName evidence="6">DUF1553 domain-containing protein</fullName>
    </recommendedName>
</protein>
<evidence type="ECO:0000259" key="3">
    <source>
        <dbReference type="Pfam" id="PF07635"/>
    </source>
</evidence>
<sequence length="837" mass="93865">MIARLTIVSLGITAVLCQTSCDQEAAASEKASSSESPSTGAISQNSLPEEIDFNIHVRPILSDTCFHCHGPDSKNQKGDFALHTFADATKELVNAKGKYGIVPGKPEESEIIARVFSEDEEEIMPPADSIHKLSSEQKEILKRWVKQGAKYKKHWAFIPPEKQVPEKKSDWAKDELDLFIAAKHKEHGLQHSPEASPEVWLRRTTLSLTGLQPTPEELKAFLQDKSPEAKEKVVDRLLNSPRYGEHMAVAWMEAARYADTDGYQNDHERQNWPWRDYVIKAFNENKGFDQFTIEQLAGDMLPNATHEQIIATAFNRNHRQNAEGGALAEEFIIENILDRVDTVGTIYFGLTMSCARCHDHKYDPLSQKEVFQFSSYFNNINEAATARGTSARPTTTSLSLYASEESQQIYKKVQTLNAELNKVRGQQRGLLAKVDPKLKGKALNDKAENTQPVKELKQQINQLNNKIKANGDANYASVMIMREAEGITPTYLLERGQYTDPDKSEELTRTVPAALLGDEPAPKDRLELAKWIVSDKNPITARVIVNRIWMHHFGTGIVSTPEDFGSQAPFPTHPKLLDYLAVEFRQSGWDMKALHKRIVLSATYGQSSKLTAELLEKDSTNKWLARGPRFRLSGYALRDQALHAAGLLTEKLGGPSVKPYQPDGLWNSMSHSPNIRYRPSTGDALYRRSLYTYWKRAVNPPRQSIFDGSGREICSVTQNRTNTPLQALVLMNDVTFLEAAKKVAERSLLDTATNHQQKLKSIYTHITGYDADQEELNILSDTFDYFNELYTADPESAKSILTQGASQISESADKAKLAAYTAVAHVVLNTDESINIE</sequence>
<dbReference type="Pfam" id="PF07583">
    <property type="entry name" value="PSCyt2"/>
    <property type="match status" value="1"/>
</dbReference>
<feature type="domain" description="DUF1549" evidence="1">
    <location>
        <begin position="176"/>
        <end position="381"/>
    </location>
</feature>
<proteinExistence type="predicted"/>
<gene>
    <name evidence="4" type="ORF">Rhal01_03137</name>
</gene>
<evidence type="ECO:0000259" key="2">
    <source>
        <dbReference type="Pfam" id="PF07587"/>
    </source>
</evidence>
<keyword evidence="5" id="KW-1185">Reference proteome</keyword>
<dbReference type="PANTHER" id="PTHR35889:SF3">
    <property type="entry name" value="F-BOX DOMAIN-CONTAINING PROTEIN"/>
    <property type="match status" value="1"/>
</dbReference>
<comment type="caution">
    <text evidence="4">The sequence shown here is derived from an EMBL/GenBank/DDBJ whole genome shotgun (WGS) entry which is preliminary data.</text>
</comment>
<organism evidence="4 5">
    <name type="scientific">Rubritalea halochordaticola</name>
    <dbReference type="NCBI Taxonomy" id="714537"/>
    <lineage>
        <taxon>Bacteria</taxon>
        <taxon>Pseudomonadati</taxon>
        <taxon>Verrucomicrobiota</taxon>
        <taxon>Verrucomicrobiia</taxon>
        <taxon>Verrucomicrobiales</taxon>
        <taxon>Rubritaleaceae</taxon>
        <taxon>Rubritalea</taxon>
    </lineage>
</organism>
<dbReference type="Pfam" id="PF07587">
    <property type="entry name" value="PSD1"/>
    <property type="match status" value="1"/>
</dbReference>
<evidence type="ECO:0008006" key="6">
    <source>
        <dbReference type="Google" id="ProtNLM"/>
    </source>
</evidence>
<evidence type="ECO:0000313" key="4">
    <source>
        <dbReference type="EMBL" id="GAA5496949.1"/>
    </source>
</evidence>
<dbReference type="InterPro" id="IPR011444">
    <property type="entry name" value="DUF1549"/>
</dbReference>
<dbReference type="PANTHER" id="PTHR35889">
    <property type="entry name" value="CYCLOINULO-OLIGOSACCHARIDE FRUCTANOTRANSFERASE-RELATED"/>
    <property type="match status" value="1"/>
</dbReference>
<feature type="domain" description="DUF1553" evidence="2">
    <location>
        <begin position="524"/>
        <end position="781"/>
    </location>
</feature>
<dbReference type="Pfam" id="PF07635">
    <property type="entry name" value="PSCyt1"/>
    <property type="match status" value="1"/>
</dbReference>
<name>A0ABP9V2P9_9BACT</name>
<feature type="domain" description="Cytochrome C Planctomycete-type" evidence="3">
    <location>
        <begin position="65"/>
        <end position="128"/>
    </location>
</feature>
<dbReference type="InterPro" id="IPR022655">
    <property type="entry name" value="DUF1553"/>
</dbReference>
<dbReference type="EMBL" id="BAABRL010000011">
    <property type="protein sequence ID" value="GAA5496949.1"/>
    <property type="molecule type" value="Genomic_DNA"/>
</dbReference>